<dbReference type="SUPFAM" id="SSF52540">
    <property type="entry name" value="P-loop containing nucleoside triphosphate hydrolases"/>
    <property type="match status" value="1"/>
</dbReference>
<dbReference type="InterPro" id="IPR027417">
    <property type="entry name" value="P-loop_NTPase"/>
</dbReference>
<dbReference type="GO" id="GO:0005886">
    <property type="term" value="C:plasma membrane"/>
    <property type="evidence" value="ECO:0007669"/>
    <property type="project" value="UniProtKB-SubCell"/>
</dbReference>
<reference evidence="10 11" key="1">
    <citation type="submission" date="2018-05" db="EMBL/GenBank/DDBJ databases">
        <title>Genomic Encyclopedia of Type Strains, Phase IV (KMG-IV): sequencing the most valuable type-strain genomes for metagenomic binning, comparative biology and taxonomic classification.</title>
        <authorList>
            <person name="Goeker M."/>
        </authorList>
    </citation>
    <scope>NUCLEOTIDE SEQUENCE [LARGE SCALE GENOMIC DNA]</scope>
    <source>
        <strain evidence="10 11">JC118</strain>
    </source>
</reference>
<dbReference type="OrthoDB" id="9762778at2"/>
<organism evidence="10 11">
    <name type="scientific">Dielma fastidiosa</name>
    <dbReference type="NCBI Taxonomy" id="1034346"/>
    <lineage>
        <taxon>Bacteria</taxon>
        <taxon>Bacillati</taxon>
        <taxon>Bacillota</taxon>
        <taxon>Erysipelotrichia</taxon>
        <taxon>Erysipelotrichales</taxon>
        <taxon>Erysipelotrichaceae</taxon>
        <taxon>Dielma</taxon>
    </lineage>
</organism>
<dbReference type="InterPro" id="IPR003593">
    <property type="entry name" value="AAA+_ATPase"/>
</dbReference>
<dbReference type="PROSITE" id="PS00211">
    <property type="entry name" value="ABC_TRANSPORTER_1"/>
    <property type="match status" value="1"/>
</dbReference>
<keyword evidence="5 7" id="KW-1133">Transmembrane helix</keyword>
<name>A0A318KG81_9FIRM</name>
<evidence type="ECO:0000259" key="9">
    <source>
        <dbReference type="PROSITE" id="PS50929"/>
    </source>
</evidence>
<feature type="transmembrane region" description="Helical" evidence="7">
    <location>
        <begin position="247"/>
        <end position="268"/>
    </location>
</feature>
<evidence type="ECO:0000256" key="3">
    <source>
        <dbReference type="ARBA" id="ARBA00022741"/>
    </source>
</evidence>
<dbReference type="EMBL" id="QJKH01000028">
    <property type="protein sequence ID" value="PXX74008.1"/>
    <property type="molecule type" value="Genomic_DNA"/>
</dbReference>
<dbReference type="InterPro" id="IPR011527">
    <property type="entry name" value="ABC1_TM_dom"/>
</dbReference>
<dbReference type="InterPro" id="IPR036640">
    <property type="entry name" value="ABC1_TM_sf"/>
</dbReference>
<evidence type="ECO:0000313" key="11">
    <source>
        <dbReference type="Proteomes" id="UP000247612"/>
    </source>
</evidence>
<dbReference type="SMART" id="SM00382">
    <property type="entry name" value="AAA"/>
    <property type="match status" value="1"/>
</dbReference>
<dbReference type="PANTHER" id="PTHR43394">
    <property type="entry name" value="ATP-DEPENDENT PERMEASE MDL1, MITOCHONDRIAL"/>
    <property type="match status" value="1"/>
</dbReference>
<comment type="subcellular location">
    <subcellularLocation>
        <location evidence="1">Cell membrane</location>
        <topology evidence="1">Multi-pass membrane protein</topology>
    </subcellularLocation>
</comment>
<dbReference type="Gene3D" id="1.20.1560.10">
    <property type="entry name" value="ABC transporter type 1, transmembrane domain"/>
    <property type="match status" value="1"/>
</dbReference>
<dbReference type="Pfam" id="PF00005">
    <property type="entry name" value="ABC_tran"/>
    <property type="match status" value="1"/>
</dbReference>
<proteinExistence type="predicted"/>
<feature type="domain" description="ABC transmembrane type-1" evidence="9">
    <location>
        <begin position="23"/>
        <end position="301"/>
    </location>
</feature>
<accession>A0A318KG81</accession>
<dbReference type="RefSeq" id="WP_022938544.1">
    <property type="nucleotide sequence ID" value="NZ_CABKRQ010000005.1"/>
</dbReference>
<evidence type="ECO:0000256" key="7">
    <source>
        <dbReference type="SAM" id="Phobius"/>
    </source>
</evidence>
<evidence type="ECO:0000256" key="6">
    <source>
        <dbReference type="ARBA" id="ARBA00023136"/>
    </source>
</evidence>
<gene>
    <name evidence="10" type="ORF">DES51_1286</name>
</gene>
<keyword evidence="3" id="KW-0547">Nucleotide-binding</keyword>
<evidence type="ECO:0000313" key="10">
    <source>
        <dbReference type="EMBL" id="PXX74008.1"/>
    </source>
</evidence>
<dbReference type="Gene3D" id="3.40.50.300">
    <property type="entry name" value="P-loop containing nucleotide triphosphate hydrolases"/>
    <property type="match status" value="1"/>
</dbReference>
<dbReference type="Proteomes" id="UP000247612">
    <property type="component" value="Unassembled WGS sequence"/>
</dbReference>
<feature type="transmembrane region" description="Helical" evidence="7">
    <location>
        <begin position="20"/>
        <end position="50"/>
    </location>
</feature>
<feature type="domain" description="ABC transporter" evidence="8">
    <location>
        <begin position="335"/>
        <end position="546"/>
    </location>
</feature>
<dbReference type="AlphaFoldDB" id="A0A318KG81"/>
<feature type="transmembrane region" description="Helical" evidence="7">
    <location>
        <begin position="158"/>
        <end position="178"/>
    </location>
</feature>
<dbReference type="GO" id="GO:0016887">
    <property type="term" value="F:ATP hydrolysis activity"/>
    <property type="evidence" value="ECO:0007669"/>
    <property type="project" value="InterPro"/>
</dbReference>
<feature type="transmembrane region" description="Helical" evidence="7">
    <location>
        <begin position="274"/>
        <end position="294"/>
    </location>
</feature>
<dbReference type="PROSITE" id="PS50929">
    <property type="entry name" value="ABC_TM1F"/>
    <property type="match status" value="1"/>
</dbReference>
<dbReference type="InterPro" id="IPR017871">
    <property type="entry name" value="ABC_transporter-like_CS"/>
</dbReference>
<protein>
    <submittedName>
        <fullName evidence="10">ATP-binding cassette subfamily C protein</fullName>
    </submittedName>
</protein>
<keyword evidence="4 10" id="KW-0067">ATP-binding</keyword>
<dbReference type="STRING" id="1034346.GCA_000313565_02242"/>
<dbReference type="InterPro" id="IPR039421">
    <property type="entry name" value="Type_1_exporter"/>
</dbReference>
<feature type="transmembrane region" description="Helical" evidence="7">
    <location>
        <begin position="129"/>
        <end position="152"/>
    </location>
</feature>
<dbReference type="Pfam" id="PF00664">
    <property type="entry name" value="ABC_membrane"/>
    <property type="match status" value="1"/>
</dbReference>
<sequence length="546" mass="59927">MSNFKVMRKMITLVAPLSGVMCIAVLMGVIGYLCAIFIPVLAVTIAAYLGSHSLDLTIPFLILILLAVLRGILHYLEQACNHYIAFKLLALIRDKVFKALRRLAPAKLEGRDKGELIALITNDIELLEVFYAHTISPILIALLCGIVLLYLFYRVHPLFALIALIAYLLVSIAIPLVVTKLGKEAGNRVRGRISALSGYLLASLRGMLEILQFGNGEQRLEGIRSQSEAVNQLQKKLKDIEGLSQSLGSFVVVGAALCTLYTALILVLNHELSFTGALFAFILMFSSFGPFLALSSLSNNLLVTLASGRRVLSLLEEKPQVYDIEGKAPAEYGSIHVDHIAFAYDQEMILNDVSLDFDEKKIIGIHGKSGSGKSTLLKLLMRFWEIQKGGISINSRPLNTINTEDLRHMESYATQETVLFHDSIEINLRIAKLDASHEEITAACKKASIHEFIESLPQGYQTPVAELGSSLSGGERQRIGIARTFLHNSDCILLDEPTSNLDALNEAIILKSLAACTDKTIILVSHRKSTLKAASKIIEMESGRVS</sequence>
<evidence type="ECO:0000259" key="8">
    <source>
        <dbReference type="PROSITE" id="PS50893"/>
    </source>
</evidence>
<comment type="caution">
    <text evidence="10">The sequence shown here is derived from an EMBL/GenBank/DDBJ whole genome shotgun (WGS) entry which is preliminary data.</text>
</comment>
<dbReference type="PANTHER" id="PTHR43394:SF1">
    <property type="entry name" value="ATP-BINDING CASSETTE SUB-FAMILY B MEMBER 10, MITOCHONDRIAL"/>
    <property type="match status" value="1"/>
</dbReference>
<dbReference type="GO" id="GO:0005524">
    <property type="term" value="F:ATP binding"/>
    <property type="evidence" value="ECO:0007669"/>
    <property type="project" value="UniProtKB-KW"/>
</dbReference>
<evidence type="ECO:0000256" key="2">
    <source>
        <dbReference type="ARBA" id="ARBA00022692"/>
    </source>
</evidence>
<dbReference type="GO" id="GO:0015421">
    <property type="term" value="F:ABC-type oligopeptide transporter activity"/>
    <property type="evidence" value="ECO:0007669"/>
    <property type="project" value="TreeGrafter"/>
</dbReference>
<dbReference type="SUPFAM" id="SSF90123">
    <property type="entry name" value="ABC transporter transmembrane region"/>
    <property type="match status" value="1"/>
</dbReference>
<dbReference type="PROSITE" id="PS50893">
    <property type="entry name" value="ABC_TRANSPORTER_2"/>
    <property type="match status" value="1"/>
</dbReference>
<keyword evidence="11" id="KW-1185">Reference proteome</keyword>
<keyword evidence="6 7" id="KW-0472">Membrane</keyword>
<dbReference type="InterPro" id="IPR003439">
    <property type="entry name" value="ABC_transporter-like_ATP-bd"/>
</dbReference>
<evidence type="ECO:0000256" key="1">
    <source>
        <dbReference type="ARBA" id="ARBA00004651"/>
    </source>
</evidence>
<evidence type="ECO:0000256" key="4">
    <source>
        <dbReference type="ARBA" id="ARBA00022840"/>
    </source>
</evidence>
<feature type="transmembrane region" description="Helical" evidence="7">
    <location>
        <begin position="56"/>
        <end position="76"/>
    </location>
</feature>
<keyword evidence="2 7" id="KW-0812">Transmembrane</keyword>
<evidence type="ECO:0000256" key="5">
    <source>
        <dbReference type="ARBA" id="ARBA00022989"/>
    </source>
</evidence>